<dbReference type="GO" id="GO:0017158">
    <property type="term" value="P:regulation of calcium ion-dependent exocytosis"/>
    <property type="evidence" value="ECO:0007669"/>
    <property type="project" value="TreeGrafter"/>
</dbReference>
<comment type="caution">
    <text evidence="3">The sequence shown here is derived from an EMBL/GenBank/DDBJ whole genome shotgun (WGS) entry which is preliminary data.</text>
</comment>
<dbReference type="InterPro" id="IPR043566">
    <property type="entry name" value="Rabphilin/DOC2/Noc2"/>
</dbReference>
<gene>
    <name evidence="3" type="ORF">AKAME5_002838300</name>
</gene>
<evidence type="ECO:0000313" key="3">
    <source>
        <dbReference type="EMBL" id="GLD53892.1"/>
    </source>
</evidence>
<dbReference type="GO" id="GO:0061669">
    <property type="term" value="P:spontaneous neurotransmitter secretion"/>
    <property type="evidence" value="ECO:0007669"/>
    <property type="project" value="TreeGrafter"/>
</dbReference>
<dbReference type="GO" id="GO:0006887">
    <property type="term" value="P:exocytosis"/>
    <property type="evidence" value="ECO:0007669"/>
    <property type="project" value="TreeGrafter"/>
</dbReference>
<feature type="domain" description="C2" evidence="2">
    <location>
        <begin position="1"/>
        <end position="102"/>
    </location>
</feature>
<dbReference type="AlphaFoldDB" id="A0AAD3MFR7"/>
<dbReference type="Pfam" id="PF00168">
    <property type="entry name" value="C2"/>
    <property type="match status" value="1"/>
</dbReference>
<dbReference type="SUPFAM" id="SSF49562">
    <property type="entry name" value="C2 domain (Calcium/lipid-binding domain, CaLB)"/>
    <property type="match status" value="1"/>
</dbReference>
<keyword evidence="3" id="KW-0418">Kinase</keyword>
<dbReference type="GO" id="GO:0016301">
    <property type="term" value="F:kinase activity"/>
    <property type="evidence" value="ECO:0007669"/>
    <property type="project" value="UniProtKB-KW"/>
</dbReference>
<sequence length="151" mass="17410">MGGVRRQKPDPHGPNGLSDLYVKLKLIPDLPKMRPSRRPNNPLQPQPTWNETLNFKLKPIDMTVRLSVEVWDWDRLLRNDFMGAFLSGVSGVYEVPVCGWPLLRTAKLTFNLKVMLAEMKATEELYAIKILKKDVVIRMMAMECTMVEKRV</sequence>
<dbReference type="Gene3D" id="2.60.40.150">
    <property type="entry name" value="C2 domain"/>
    <property type="match status" value="1"/>
</dbReference>
<protein>
    <submittedName>
        <fullName evidence="3">Protein kinase C alpha type isoform X1</fullName>
    </submittedName>
</protein>
<dbReference type="InterPro" id="IPR035892">
    <property type="entry name" value="C2_domain_sf"/>
</dbReference>
<dbReference type="GO" id="GO:0046872">
    <property type="term" value="F:metal ion binding"/>
    <property type="evidence" value="ECO:0007669"/>
    <property type="project" value="UniProtKB-KW"/>
</dbReference>
<evidence type="ECO:0000259" key="2">
    <source>
        <dbReference type="PROSITE" id="PS50004"/>
    </source>
</evidence>
<dbReference type="PRINTS" id="PR00360">
    <property type="entry name" value="C2DOMAIN"/>
</dbReference>
<dbReference type="GO" id="GO:0098793">
    <property type="term" value="C:presynapse"/>
    <property type="evidence" value="ECO:0007669"/>
    <property type="project" value="GOC"/>
</dbReference>
<keyword evidence="1" id="KW-0479">Metal-binding</keyword>
<evidence type="ECO:0000256" key="1">
    <source>
        <dbReference type="ARBA" id="ARBA00022723"/>
    </source>
</evidence>
<dbReference type="PANTHER" id="PTHR45729:SF9">
    <property type="entry name" value="DOUBLE C2-LIKE DOMAIN-CONTAINING PROTEIN BETA"/>
    <property type="match status" value="1"/>
</dbReference>
<keyword evidence="4" id="KW-1185">Reference proteome</keyword>
<reference evidence="3" key="1">
    <citation type="submission" date="2022-08" db="EMBL/GenBank/DDBJ databases">
        <title>Genome sequencing of akame (Lates japonicus).</title>
        <authorList>
            <person name="Hashiguchi Y."/>
            <person name="Takahashi H."/>
        </authorList>
    </citation>
    <scope>NUCLEOTIDE SEQUENCE</scope>
    <source>
        <strain evidence="3">Kochi</strain>
    </source>
</reference>
<accession>A0AAD3MFR7</accession>
<organism evidence="3 4">
    <name type="scientific">Lates japonicus</name>
    <name type="common">Japanese lates</name>
    <dbReference type="NCBI Taxonomy" id="270547"/>
    <lineage>
        <taxon>Eukaryota</taxon>
        <taxon>Metazoa</taxon>
        <taxon>Chordata</taxon>
        <taxon>Craniata</taxon>
        <taxon>Vertebrata</taxon>
        <taxon>Euteleostomi</taxon>
        <taxon>Actinopterygii</taxon>
        <taxon>Neopterygii</taxon>
        <taxon>Teleostei</taxon>
        <taxon>Neoteleostei</taxon>
        <taxon>Acanthomorphata</taxon>
        <taxon>Carangaria</taxon>
        <taxon>Carangaria incertae sedis</taxon>
        <taxon>Centropomidae</taxon>
        <taxon>Lates</taxon>
    </lineage>
</organism>
<dbReference type="PANTHER" id="PTHR45729">
    <property type="entry name" value="RABPHILIN, ISOFORM A"/>
    <property type="match status" value="1"/>
</dbReference>
<name>A0AAD3MFR7_LATJO</name>
<keyword evidence="3" id="KW-0808">Transferase</keyword>
<dbReference type="InterPro" id="IPR000008">
    <property type="entry name" value="C2_dom"/>
</dbReference>
<dbReference type="Proteomes" id="UP001279410">
    <property type="component" value="Unassembled WGS sequence"/>
</dbReference>
<evidence type="ECO:0000313" key="4">
    <source>
        <dbReference type="Proteomes" id="UP001279410"/>
    </source>
</evidence>
<dbReference type="EMBL" id="BRZM01003995">
    <property type="protein sequence ID" value="GLD53892.1"/>
    <property type="molecule type" value="Genomic_DNA"/>
</dbReference>
<dbReference type="Gene3D" id="3.30.200.20">
    <property type="entry name" value="Phosphorylase Kinase, domain 1"/>
    <property type="match status" value="1"/>
</dbReference>
<proteinExistence type="predicted"/>
<dbReference type="PROSITE" id="PS50004">
    <property type="entry name" value="C2"/>
    <property type="match status" value="1"/>
</dbReference>